<comment type="caution">
    <text evidence="2">The sequence shown here is derived from an EMBL/GenBank/DDBJ whole genome shotgun (WGS) entry which is preliminary data.</text>
</comment>
<accession>A0ABU0VXQ4</accession>
<name>A0ABU0VXQ4_9RHOB</name>
<sequence length="158" mass="17117">MRDIIEPILPQVPVEGIALHIGRSRLSMGDAVVPRLMADGQVGLWARVVRPWMGIIPVWRDGFIGQLGPVASEILAPAIEAGQKMRLRVVMLTPEHLAGDGQPEIHVSIWGDPKLLVPFLDRALAQAEPTAVKKAKKTVSNPAVSGSEAFSDEAPRRL</sequence>
<keyword evidence="3" id="KW-1185">Reference proteome</keyword>
<proteinExistence type="predicted"/>
<protein>
    <submittedName>
        <fullName evidence="2">Uncharacterized protein</fullName>
    </submittedName>
</protein>
<dbReference type="RefSeq" id="WP_306680234.1">
    <property type="nucleotide sequence ID" value="NZ_JAVDBT010000007.1"/>
</dbReference>
<organism evidence="2 3">
    <name type="scientific">Pseudogemmobacter lacusdianii</name>
    <dbReference type="NCBI Taxonomy" id="3069608"/>
    <lineage>
        <taxon>Bacteria</taxon>
        <taxon>Pseudomonadati</taxon>
        <taxon>Pseudomonadota</taxon>
        <taxon>Alphaproteobacteria</taxon>
        <taxon>Rhodobacterales</taxon>
        <taxon>Paracoccaceae</taxon>
        <taxon>Pseudogemmobacter</taxon>
    </lineage>
</organism>
<gene>
    <name evidence="2" type="ORF">Q9295_09135</name>
</gene>
<evidence type="ECO:0000256" key="1">
    <source>
        <dbReference type="SAM" id="MobiDB-lite"/>
    </source>
</evidence>
<dbReference type="EMBL" id="JAVDBT010000007">
    <property type="protein sequence ID" value="MDQ2066537.1"/>
    <property type="molecule type" value="Genomic_DNA"/>
</dbReference>
<dbReference type="Proteomes" id="UP001239680">
    <property type="component" value="Unassembled WGS sequence"/>
</dbReference>
<evidence type="ECO:0000313" key="2">
    <source>
        <dbReference type="EMBL" id="MDQ2066537.1"/>
    </source>
</evidence>
<reference evidence="2 3" key="1">
    <citation type="submission" date="2023-08" db="EMBL/GenBank/DDBJ databases">
        <title>Characterization of two Paracoccaceae strains isolated from Phycosphere and proposal of Xinfangfangia lacusdiani sp. nov.</title>
        <authorList>
            <person name="Deng Y."/>
            <person name="Zhang Y.Q."/>
        </authorList>
    </citation>
    <scope>NUCLEOTIDE SEQUENCE [LARGE SCALE GENOMIC DNA]</scope>
    <source>
        <strain evidence="2 3">CPCC 101601</strain>
    </source>
</reference>
<feature type="region of interest" description="Disordered" evidence="1">
    <location>
        <begin position="135"/>
        <end position="158"/>
    </location>
</feature>
<evidence type="ECO:0000313" key="3">
    <source>
        <dbReference type="Proteomes" id="UP001239680"/>
    </source>
</evidence>